<evidence type="ECO:0000256" key="3">
    <source>
        <dbReference type="ARBA" id="ARBA00022475"/>
    </source>
</evidence>
<dbReference type="GO" id="GO:0043952">
    <property type="term" value="P:protein transport by the Sec complex"/>
    <property type="evidence" value="ECO:0007669"/>
    <property type="project" value="UniProtKB-UniRule"/>
</dbReference>
<dbReference type="AlphaFoldDB" id="A0A1M4S706"/>
<evidence type="ECO:0000256" key="2">
    <source>
        <dbReference type="ARBA" id="ARBA00022448"/>
    </source>
</evidence>
<dbReference type="Gene3D" id="1.20.5.1030">
    <property type="entry name" value="Preprotein translocase secy subunit"/>
    <property type="match status" value="1"/>
</dbReference>
<dbReference type="NCBIfam" id="TIGR00964">
    <property type="entry name" value="secE_bact"/>
    <property type="match status" value="1"/>
</dbReference>
<dbReference type="GO" id="GO:0005886">
    <property type="term" value="C:plasma membrane"/>
    <property type="evidence" value="ECO:0007669"/>
    <property type="project" value="UniProtKB-SubCell"/>
</dbReference>
<dbReference type="Pfam" id="PF00584">
    <property type="entry name" value="SecE"/>
    <property type="match status" value="1"/>
</dbReference>
<accession>A0A1M4S706</accession>
<keyword evidence="2 9" id="KW-0813">Transport</keyword>
<keyword evidence="5 9" id="KW-0653">Protein transport</keyword>
<evidence type="ECO:0000313" key="10">
    <source>
        <dbReference type="EMBL" id="SHE27994.1"/>
    </source>
</evidence>
<keyword evidence="3 9" id="KW-1003">Cell membrane</keyword>
<evidence type="ECO:0000313" key="11">
    <source>
        <dbReference type="Proteomes" id="UP000184334"/>
    </source>
</evidence>
<evidence type="ECO:0000256" key="4">
    <source>
        <dbReference type="ARBA" id="ARBA00022692"/>
    </source>
</evidence>
<keyword evidence="7 9" id="KW-0811">Translocation</keyword>
<keyword evidence="6 9" id="KW-1133">Transmembrane helix</keyword>
<dbReference type="Proteomes" id="UP000184334">
    <property type="component" value="Unassembled WGS sequence"/>
</dbReference>
<dbReference type="PANTHER" id="PTHR33910:SF1">
    <property type="entry name" value="PROTEIN TRANSLOCASE SUBUNIT SECE"/>
    <property type="match status" value="1"/>
</dbReference>
<dbReference type="InterPro" id="IPR005807">
    <property type="entry name" value="SecE_bac"/>
</dbReference>
<dbReference type="InterPro" id="IPR001901">
    <property type="entry name" value="Translocase_SecE/Sec61-g"/>
</dbReference>
<comment type="subcellular location">
    <subcellularLocation>
        <location evidence="9">Cell membrane</location>
        <topology evidence="9">Single-pass membrane protein</topology>
    </subcellularLocation>
    <subcellularLocation>
        <location evidence="1">Membrane</location>
    </subcellularLocation>
</comment>
<name>A0A1M4S706_MARH1</name>
<dbReference type="STRING" id="1122195.SAMN02745164_00100"/>
<organism evidence="10 11">
    <name type="scientific">Marinitoga hydrogenitolerans (strain DSM 16785 / JCM 12826 / AT1271)</name>
    <dbReference type="NCBI Taxonomy" id="1122195"/>
    <lineage>
        <taxon>Bacteria</taxon>
        <taxon>Thermotogati</taxon>
        <taxon>Thermotogota</taxon>
        <taxon>Thermotogae</taxon>
        <taxon>Petrotogales</taxon>
        <taxon>Petrotogaceae</taxon>
        <taxon>Marinitoga</taxon>
    </lineage>
</organism>
<gene>
    <name evidence="9" type="primary">secE</name>
    <name evidence="10" type="ORF">SAMN02745164_00100</name>
</gene>
<keyword evidence="8 9" id="KW-0472">Membrane</keyword>
<evidence type="ECO:0000256" key="9">
    <source>
        <dbReference type="HAMAP-Rule" id="MF_00422"/>
    </source>
</evidence>
<evidence type="ECO:0000256" key="8">
    <source>
        <dbReference type="ARBA" id="ARBA00023136"/>
    </source>
</evidence>
<comment type="similarity">
    <text evidence="9">Belongs to the SecE/SEC61-gamma family.</text>
</comment>
<evidence type="ECO:0000256" key="6">
    <source>
        <dbReference type="ARBA" id="ARBA00022989"/>
    </source>
</evidence>
<keyword evidence="4 9" id="KW-0812">Transmembrane</keyword>
<dbReference type="HAMAP" id="MF_00422">
    <property type="entry name" value="SecE"/>
    <property type="match status" value="1"/>
</dbReference>
<comment type="subunit">
    <text evidence="9">Component of the Sec protein translocase complex. Heterotrimer consisting of SecY, SecE and SecG subunits. The heterotrimers can form oligomers, although 1 heterotrimer is thought to be able to translocate proteins. Interacts with the ribosome. Interacts with SecDF, and other proteins may be involved. Interacts with SecA.</text>
</comment>
<evidence type="ECO:0000256" key="5">
    <source>
        <dbReference type="ARBA" id="ARBA00022927"/>
    </source>
</evidence>
<dbReference type="GO" id="GO:0008320">
    <property type="term" value="F:protein transmembrane transporter activity"/>
    <property type="evidence" value="ECO:0007669"/>
    <property type="project" value="UniProtKB-UniRule"/>
</dbReference>
<dbReference type="OrthoDB" id="9813233at2"/>
<protein>
    <recommendedName>
        <fullName evidence="9">Protein translocase subunit SecE</fullName>
    </recommendedName>
</protein>
<dbReference type="GO" id="GO:0065002">
    <property type="term" value="P:intracellular protein transmembrane transport"/>
    <property type="evidence" value="ECO:0007669"/>
    <property type="project" value="UniProtKB-UniRule"/>
</dbReference>
<proteinExistence type="inferred from homology"/>
<keyword evidence="11" id="KW-1185">Reference proteome</keyword>
<dbReference type="PANTHER" id="PTHR33910">
    <property type="entry name" value="PROTEIN TRANSLOCASE SUBUNIT SECE"/>
    <property type="match status" value="1"/>
</dbReference>
<dbReference type="GO" id="GO:0009306">
    <property type="term" value="P:protein secretion"/>
    <property type="evidence" value="ECO:0007669"/>
    <property type="project" value="UniProtKB-UniRule"/>
</dbReference>
<sequence length="75" mass="8419">MSKFWLFLSSVMQESKKVKWPNKKEAMTSTLIVLAIIIFVSLYLFIADYGLLNLFSKVIYPIIGIKSGLGTSASQ</sequence>
<dbReference type="InterPro" id="IPR038379">
    <property type="entry name" value="SecE_sf"/>
</dbReference>
<feature type="transmembrane region" description="Helical" evidence="9">
    <location>
        <begin position="31"/>
        <end position="52"/>
    </location>
</feature>
<comment type="function">
    <text evidence="9">Essential subunit of the Sec protein translocation channel SecYEG. Clamps together the 2 halves of SecY. May contact the channel plug during translocation.</text>
</comment>
<evidence type="ECO:0000256" key="7">
    <source>
        <dbReference type="ARBA" id="ARBA00023010"/>
    </source>
</evidence>
<dbReference type="GO" id="GO:0006605">
    <property type="term" value="P:protein targeting"/>
    <property type="evidence" value="ECO:0007669"/>
    <property type="project" value="UniProtKB-UniRule"/>
</dbReference>
<comment type="caution">
    <text evidence="10">The sequence shown here is derived from an EMBL/GenBank/DDBJ whole genome shotgun (WGS) entry which is preliminary data.</text>
</comment>
<evidence type="ECO:0000256" key="1">
    <source>
        <dbReference type="ARBA" id="ARBA00004370"/>
    </source>
</evidence>
<reference evidence="10" key="1">
    <citation type="submission" date="2016-11" db="EMBL/GenBank/DDBJ databases">
        <authorList>
            <person name="Varghese N."/>
            <person name="Submissions S."/>
        </authorList>
    </citation>
    <scope>NUCLEOTIDE SEQUENCE [LARGE SCALE GENOMIC DNA]</scope>
    <source>
        <strain evidence="10">DSM 16785</strain>
    </source>
</reference>
<dbReference type="EMBL" id="FQUI01000001">
    <property type="protein sequence ID" value="SHE27994.1"/>
    <property type="molecule type" value="Genomic_DNA"/>
</dbReference>
<dbReference type="RefSeq" id="WP_072862284.1">
    <property type="nucleotide sequence ID" value="NZ_FQUI01000001.1"/>
</dbReference>